<reference evidence="1" key="1">
    <citation type="submission" date="2020-05" db="EMBL/GenBank/DDBJ databases">
        <authorList>
            <person name="Chiriac C."/>
            <person name="Salcher M."/>
            <person name="Ghai R."/>
            <person name="Kavagutti S V."/>
        </authorList>
    </citation>
    <scope>NUCLEOTIDE SEQUENCE</scope>
</reference>
<name>A0A6J7KYA0_9ZZZZ</name>
<protein>
    <submittedName>
        <fullName evidence="1">Unannotated protein</fullName>
    </submittedName>
</protein>
<evidence type="ECO:0000313" key="1">
    <source>
        <dbReference type="EMBL" id="CAB4961458.1"/>
    </source>
</evidence>
<sequence length="600" mass="67269">MFLTSWICSILKKDISNMEQKEINLDTLFANKHAEPTETVLVVEEQKYVDFGRILNEVSYKLPKGYPTVVDGVFTEREEIIIINEALEAEGLSTLPLPEVELYLPEALTEPNSKDTEFKEGMVVYFLGLGENDFKAYLDYFNNPTLNIKLPNYIVPKKIKYYKGPDLKIVENGIKYLYKNSKNFKNEKALGGYIQPFSTAYAIREMFGRQDADRGALFATLKEKAAGKATDLIGERVLVDKWCPADMFIYGGNSSFNFDKKSLYTGNNSINSTFVIEKASLTGEKIVGISLKESEARAGKAKSFQDVLTRKDNYEAAPTLAPDLKAHISILYHTEEFLKKPEGKLYYLSEVVRRLSKIELQTKESTYLLKILQPIVVKAFGSVLGKNNAKKIADTKTLSTNQINKLAKAVQSYSDSIQKQATNIYNTYRKAFYTEVTRLKYKTDSGKSKLESKDPHVLLKKAGCYQIATWFMTGLDKGDLDIPKEFKSLSKERGIFVALTAYAVGMAGISPNFLKAKGSSTADGGHVEPFYGSGYLNAVGNNMVVRDSKDFKGFQVDVITAAYESNEKGAKPKTNYKTTLDFRYSGDALFIEVGRLDVLK</sequence>
<proteinExistence type="predicted"/>
<accession>A0A6J7KYA0</accession>
<dbReference type="EMBL" id="CAFBMK010000496">
    <property type="protein sequence ID" value="CAB4961458.1"/>
    <property type="molecule type" value="Genomic_DNA"/>
</dbReference>
<gene>
    <name evidence="1" type="ORF">UFOPK3564_04089</name>
</gene>
<dbReference type="AlphaFoldDB" id="A0A6J7KYA0"/>
<organism evidence="1">
    <name type="scientific">freshwater metagenome</name>
    <dbReference type="NCBI Taxonomy" id="449393"/>
    <lineage>
        <taxon>unclassified sequences</taxon>
        <taxon>metagenomes</taxon>
        <taxon>ecological metagenomes</taxon>
    </lineage>
</organism>